<organism evidence="1 2">
    <name type="scientific">Thlaspi arvense</name>
    <name type="common">Field penny-cress</name>
    <dbReference type="NCBI Taxonomy" id="13288"/>
    <lineage>
        <taxon>Eukaryota</taxon>
        <taxon>Viridiplantae</taxon>
        <taxon>Streptophyta</taxon>
        <taxon>Embryophyta</taxon>
        <taxon>Tracheophyta</taxon>
        <taxon>Spermatophyta</taxon>
        <taxon>Magnoliopsida</taxon>
        <taxon>eudicotyledons</taxon>
        <taxon>Gunneridae</taxon>
        <taxon>Pentapetalae</taxon>
        <taxon>rosids</taxon>
        <taxon>malvids</taxon>
        <taxon>Brassicales</taxon>
        <taxon>Brassicaceae</taxon>
        <taxon>Thlaspideae</taxon>
        <taxon>Thlaspi</taxon>
    </lineage>
</organism>
<dbReference type="Proteomes" id="UP000836841">
    <property type="component" value="Chromosome 3"/>
</dbReference>
<keyword evidence="2" id="KW-1185">Reference proteome</keyword>
<accession>A0AAU9S0P3</accession>
<sequence length="81" mass="9023">MAAANTPYLVSDDFNYEIWAPIVKATLVEKGLWNVVENGIQPDRRNLVVKDKEALEVLRSSLPDSAFRTTLWASSSSAKDL</sequence>
<dbReference type="EMBL" id="OU466859">
    <property type="protein sequence ID" value="CAH2053170.1"/>
    <property type="molecule type" value="Genomic_DNA"/>
</dbReference>
<evidence type="ECO:0000313" key="1">
    <source>
        <dbReference type="EMBL" id="CAH2053170.1"/>
    </source>
</evidence>
<gene>
    <name evidence="1" type="ORF">TAV2_LOCUS8989</name>
</gene>
<protein>
    <recommendedName>
        <fullName evidence="3">DUF4219 domain-containing protein</fullName>
    </recommendedName>
</protein>
<name>A0AAU9S0P3_THLAR</name>
<reference evidence="1 2" key="1">
    <citation type="submission" date="2022-03" db="EMBL/GenBank/DDBJ databases">
        <authorList>
            <person name="Nunn A."/>
            <person name="Chopra R."/>
            <person name="Nunn A."/>
            <person name="Contreras Garrido A."/>
        </authorList>
    </citation>
    <scope>NUCLEOTIDE SEQUENCE [LARGE SCALE GENOMIC DNA]</scope>
</reference>
<proteinExistence type="predicted"/>
<evidence type="ECO:0008006" key="3">
    <source>
        <dbReference type="Google" id="ProtNLM"/>
    </source>
</evidence>
<evidence type="ECO:0000313" key="2">
    <source>
        <dbReference type="Proteomes" id="UP000836841"/>
    </source>
</evidence>
<dbReference type="AlphaFoldDB" id="A0AAU9S0P3"/>